<evidence type="ECO:0000313" key="3">
    <source>
        <dbReference type="RefSeq" id="XP_033792310.1"/>
    </source>
</evidence>
<feature type="region of interest" description="Disordered" evidence="1">
    <location>
        <begin position="1"/>
        <end position="21"/>
    </location>
</feature>
<dbReference type="GeneID" id="117356770"/>
<sequence length="244" mass="27128">MPKRRGKSAGGASRRPETSPLLTIDEILRRLQQETVMLGNRPLEVLAVSEAVVNLPGLDATLSPDAKTPPPQLQGASSPREDSLAEEADLFSQEDSLSQATEFIEPAAGIAMEQMERQGEAERNLEVETIHPIHTDFRSPSSNVLKFQILELLLKLTPAYPNHLQSQQSIPGTPLSPDIGHYCDIVRRDPGHFAFKRALQHYQHYALAHISSQLIDHFFCEGDHHPELDDPRNDLPSFKACICC</sequence>
<dbReference type="AlphaFoldDB" id="A0A6P8Q9G9"/>
<dbReference type="KEGG" id="gsh:117356770"/>
<reference evidence="3" key="1">
    <citation type="submission" date="2025-08" db="UniProtKB">
        <authorList>
            <consortium name="RefSeq"/>
        </authorList>
    </citation>
    <scope>IDENTIFICATION</scope>
</reference>
<dbReference type="RefSeq" id="XP_033792310.1">
    <property type="nucleotide sequence ID" value="XM_033936419.1"/>
</dbReference>
<evidence type="ECO:0000256" key="1">
    <source>
        <dbReference type="SAM" id="MobiDB-lite"/>
    </source>
</evidence>
<proteinExistence type="predicted"/>
<organism evidence="2 3">
    <name type="scientific">Geotrypetes seraphini</name>
    <name type="common">Gaboon caecilian</name>
    <name type="synonym">Caecilia seraphini</name>
    <dbReference type="NCBI Taxonomy" id="260995"/>
    <lineage>
        <taxon>Eukaryota</taxon>
        <taxon>Metazoa</taxon>
        <taxon>Chordata</taxon>
        <taxon>Craniata</taxon>
        <taxon>Vertebrata</taxon>
        <taxon>Euteleostomi</taxon>
        <taxon>Amphibia</taxon>
        <taxon>Gymnophiona</taxon>
        <taxon>Geotrypetes</taxon>
    </lineage>
</organism>
<accession>A0A6P8Q9G9</accession>
<feature type="region of interest" description="Disordered" evidence="1">
    <location>
        <begin position="61"/>
        <end position="83"/>
    </location>
</feature>
<dbReference type="InParanoid" id="A0A6P8Q9G9"/>
<protein>
    <submittedName>
        <fullName evidence="3">Uncharacterized protein LOC117356770</fullName>
    </submittedName>
</protein>
<dbReference type="Proteomes" id="UP000515159">
    <property type="component" value="Chromosome 3"/>
</dbReference>
<evidence type="ECO:0000313" key="2">
    <source>
        <dbReference type="Proteomes" id="UP000515159"/>
    </source>
</evidence>
<gene>
    <name evidence="3" type="primary">LOC117356770</name>
</gene>
<name>A0A6P8Q9G9_GEOSA</name>
<keyword evidence="2" id="KW-1185">Reference proteome</keyword>